<evidence type="ECO:0000313" key="8">
    <source>
        <dbReference type="Proteomes" id="UP000464378"/>
    </source>
</evidence>
<gene>
    <name evidence="7" type="ORF">GMBLW1_42620</name>
</gene>
<dbReference type="PROSITE" id="PS00211">
    <property type="entry name" value="ABC_TRANSPORTER_1"/>
    <property type="match status" value="1"/>
</dbReference>
<evidence type="ECO:0000256" key="1">
    <source>
        <dbReference type="ARBA" id="ARBA00005417"/>
    </source>
</evidence>
<keyword evidence="2" id="KW-0813">Transport</keyword>
<dbReference type="KEGG" id="tim:GMBLW1_42620"/>
<dbReference type="InParanoid" id="A0A6C2YU60"/>
<dbReference type="PROSITE" id="PS50893">
    <property type="entry name" value="ABC_TRANSPORTER_2"/>
    <property type="match status" value="1"/>
</dbReference>
<dbReference type="InterPro" id="IPR003439">
    <property type="entry name" value="ABC_transporter-like_ATP-bd"/>
</dbReference>
<name>A0A6C2YU60_9BACT</name>
<organism evidence="7">
    <name type="scientific">Tuwongella immobilis</name>
    <dbReference type="NCBI Taxonomy" id="692036"/>
    <lineage>
        <taxon>Bacteria</taxon>
        <taxon>Pseudomonadati</taxon>
        <taxon>Planctomycetota</taxon>
        <taxon>Planctomycetia</taxon>
        <taxon>Gemmatales</taxon>
        <taxon>Gemmataceae</taxon>
        <taxon>Tuwongella</taxon>
    </lineage>
</organism>
<keyword evidence="5 7" id="KW-0067">ATP-binding</keyword>
<keyword evidence="8" id="KW-1185">Reference proteome</keyword>
<protein>
    <recommendedName>
        <fullName evidence="6">ABC transporter domain-containing protein</fullName>
    </recommendedName>
</protein>
<dbReference type="FunCoup" id="A0A6C2YU60">
    <property type="interactions" value="254"/>
</dbReference>
<accession>A0A6C2YU60</accession>
<dbReference type="PANTHER" id="PTHR42711">
    <property type="entry name" value="ABC TRANSPORTER ATP-BINDING PROTEIN"/>
    <property type="match status" value="1"/>
</dbReference>
<dbReference type="Gene3D" id="3.40.50.300">
    <property type="entry name" value="P-loop containing nucleotide triphosphate hydrolases"/>
    <property type="match status" value="1"/>
</dbReference>
<keyword evidence="4" id="KW-0547">Nucleotide-binding</keyword>
<dbReference type="InterPro" id="IPR017871">
    <property type="entry name" value="ABC_transporter-like_CS"/>
</dbReference>
<dbReference type="InterPro" id="IPR003593">
    <property type="entry name" value="AAA+_ATPase"/>
</dbReference>
<evidence type="ECO:0000259" key="6">
    <source>
        <dbReference type="PROSITE" id="PS50893"/>
    </source>
</evidence>
<dbReference type="SUPFAM" id="SSF52540">
    <property type="entry name" value="P-loop containing nucleoside triphosphate hydrolases"/>
    <property type="match status" value="1"/>
</dbReference>
<sequence length="328" mass="35899">MVTRMMPPVLTLESVSIRYGDRLAVDGLSLELPRGEMFGLLGPNGSGKSSTLGAIAGCRIPSSGTIRLAGIAHSEQPTEYARQLGFVPQELAIYDELTVKQNLRFFGDLFDLSGLELRQRTDHLLDRLRLLDCLHRPVRHLSGGMQRRVNLAVALLHQPALLLLDEPTVALDPESRECLFGILADLRNEGQTVLLTTHLLDEAERWCDRIGILQQGRLVAEGSPAQLAQQMPERVLVASLPERPAPWVEKSVRHLLPAGSHLEITGNRVRLVAESSGDLGRALALLLKHGFALDRIQSPGLSLEEWPAVRERPALESASAGEIVCDAA</sequence>
<evidence type="ECO:0000256" key="5">
    <source>
        <dbReference type="ARBA" id="ARBA00022840"/>
    </source>
</evidence>
<dbReference type="PANTHER" id="PTHR42711:SF5">
    <property type="entry name" value="ABC TRANSPORTER ATP-BINDING PROTEIN NATA"/>
    <property type="match status" value="1"/>
</dbReference>
<evidence type="ECO:0000256" key="2">
    <source>
        <dbReference type="ARBA" id="ARBA00022448"/>
    </source>
</evidence>
<dbReference type="Pfam" id="PF00005">
    <property type="entry name" value="ABC_tran"/>
    <property type="match status" value="1"/>
</dbReference>
<dbReference type="AlphaFoldDB" id="A0A6C2YU60"/>
<dbReference type="InterPro" id="IPR027417">
    <property type="entry name" value="P-loop_NTPase"/>
</dbReference>
<proteinExistence type="inferred from homology"/>
<dbReference type="EMBL" id="LR593887">
    <property type="protein sequence ID" value="VTS07220.1"/>
    <property type="molecule type" value="Genomic_DNA"/>
</dbReference>
<evidence type="ECO:0000313" key="7">
    <source>
        <dbReference type="EMBL" id="VIP04931.1"/>
    </source>
</evidence>
<keyword evidence="3" id="KW-0536">Nodulation</keyword>
<evidence type="ECO:0000256" key="3">
    <source>
        <dbReference type="ARBA" id="ARBA00022458"/>
    </source>
</evidence>
<dbReference type="InterPro" id="IPR050763">
    <property type="entry name" value="ABC_transporter_ATP-binding"/>
</dbReference>
<dbReference type="Proteomes" id="UP000464378">
    <property type="component" value="Chromosome"/>
</dbReference>
<evidence type="ECO:0000256" key="4">
    <source>
        <dbReference type="ARBA" id="ARBA00022741"/>
    </source>
</evidence>
<dbReference type="CDD" id="cd03230">
    <property type="entry name" value="ABC_DR_subfamily_A"/>
    <property type="match status" value="1"/>
</dbReference>
<dbReference type="EMBL" id="LR586016">
    <property type="protein sequence ID" value="VIP04931.1"/>
    <property type="molecule type" value="Genomic_DNA"/>
</dbReference>
<comment type="similarity">
    <text evidence="1">Belongs to the ABC transporter superfamily.</text>
</comment>
<reference evidence="7" key="1">
    <citation type="submission" date="2019-04" db="EMBL/GenBank/DDBJ databases">
        <authorList>
            <consortium name="Science for Life Laboratories"/>
        </authorList>
    </citation>
    <scope>NUCLEOTIDE SEQUENCE</scope>
    <source>
        <strain evidence="7">MBLW1</strain>
    </source>
</reference>
<dbReference type="GO" id="GO:0005524">
    <property type="term" value="F:ATP binding"/>
    <property type="evidence" value="ECO:0007669"/>
    <property type="project" value="UniProtKB-KW"/>
</dbReference>
<dbReference type="GO" id="GO:0016887">
    <property type="term" value="F:ATP hydrolysis activity"/>
    <property type="evidence" value="ECO:0007669"/>
    <property type="project" value="InterPro"/>
</dbReference>
<feature type="domain" description="ABC transporter" evidence="6">
    <location>
        <begin position="10"/>
        <end position="240"/>
    </location>
</feature>
<dbReference type="SMART" id="SM00382">
    <property type="entry name" value="AAA"/>
    <property type="match status" value="1"/>
</dbReference>